<dbReference type="AlphaFoldDB" id="A0A8D2Q6N2"/>
<dbReference type="Proteomes" id="UP000694545">
    <property type="component" value="Unplaced"/>
</dbReference>
<dbReference type="InterPro" id="IPR011992">
    <property type="entry name" value="EF-hand-dom_pair"/>
</dbReference>
<protein>
    <recommendedName>
        <fullName evidence="5">Cilia- and flagella-associated protein 251</fullName>
    </recommendedName>
</protein>
<evidence type="ECO:0000256" key="1">
    <source>
        <dbReference type="ARBA" id="ARBA00004138"/>
    </source>
</evidence>
<dbReference type="SMART" id="SM00320">
    <property type="entry name" value="WD40"/>
    <property type="match status" value="8"/>
</dbReference>
<evidence type="ECO:0000313" key="8">
    <source>
        <dbReference type="Proteomes" id="UP000694545"/>
    </source>
</evidence>
<evidence type="ECO:0000313" key="7">
    <source>
        <dbReference type="Ensembl" id="ENSVKKP00000023488.1"/>
    </source>
</evidence>
<evidence type="ECO:0000256" key="6">
    <source>
        <dbReference type="SAM" id="MobiDB-lite"/>
    </source>
</evidence>
<keyword evidence="2" id="KW-0853">WD repeat</keyword>
<feature type="region of interest" description="Disordered" evidence="6">
    <location>
        <begin position="1027"/>
        <end position="1057"/>
    </location>
</feature>
<evidence type="ECO:0000256" key="4">
    <source>
        <dbReference type="ARBA" id="ARBA00023273"/>
    </source>
</evidence>
<evidence type="ECO:0000256" key="5">
    <source>
        <dbReference type="ARBA" id="ARBA00040994"/>
    </source>
</evidence>
<dbReference type="InterPro" id="IPR036322">
    <property type="entry name" value="WD40_repeat_dom_sf"/>
</dbReference>
<keyword evidence="4" id="KW-0966">Cell projection</keyword>
<reference evidence="7" key="1">
    <citation type="submission" date="2025-08" db="UniProtKB">
        <authorList>
            <consortium name="Ensembl"/>
        </authorList>
    </citation>
    <scope>IDENTIFICATION</scope>
</reference>
<dbReference type="InterPro" id="IPR015943">
    <property type="entry name" value="WD40/YVTN_repeat-like_dom_sf"/>
</dbReference>
<sequence>MRFQPVALRQVLRPFPWGLKSTFPVCFFSKRFSFVLFCIFRYTNLLRPADLQRHLDCDSQHSHPAGPLTGNSGCLQSKRVWKAQGSHNGKIVQQNTRASRSNLIARSGKYVPFLALKKPEVAAKPAEQHCQVMFPQAPVSGDSRGTTSTLSRESLLVSQSLSWVFGYNNKLPVFNLLDEDLRVILYVSAHTAVIHDVPRCRQYLLQGHTSCISCICMSDDRRWIATADRGRESLVIVWDSYTAVPVHTIFDSHPEGGIAAIAISHDAKFLATVGAGEVQVEVAFAVPVAPKCVFLTMGRRNRGYIAFNPRDHRELLSNSTTQVIFYLWVGGNGRLLAAPGTFNKAVGLFSQSLFHFSSTQAITGTLDGKVVVWDAVCSPSKKRTACTKPHNMKAVKVMHLQKDGITVLAVTDHNFVTCDVKGHVKFYDGDLQLLHWYSQFKLGPIQSISFSKKPACPTDITKYPTSCTLTGHPFIVRNFVLATTDAVVVHVRPEGMKISKCLEEPKEAVHALACHPSKPLVAKGSHCGLLKVWNHQLNRYLVSRIFKGACLRSLCYNHDGSLLAAGFGDGSVCILDSVSLEDDCPEPFQGSSGAVTLLSFSHDSQYLASAVSPSPPFPAAQLREEKVWERLAALHAHCKPIRTILFGVHLDSNEPRLLSLGEDRLLVEYDLPHSVQDELVVLRRDRIEQSAIPKCIAWYPPLTKEYFFLTANDHYKMKLYNVTTNLCRKTVLGPTYGSPLEKILVLPATEEDDLQSRYLAYITKDKVGLQILPVDGNPHKSSAFICHPAGVSNLACSYDGRHLFTAGGEDLTVMKWDVNLDALEAAVFLGGEDLTPFYNLLEGGRTGEFFRELEDYFYYAQLCHQGIDTMEPRKVSTHIPLEQVPFVMQAMGFYPSEEQIEDMLNEVKFSEYLDTGKQVTHINLGDFIKLYVNHRPAFGLAAREIQNAFRVLGYKNESHELALDREELLLLLQHRGEHFTEEELAEHLTTLLGLNPEGGRLEVGAYDPTGTRWLYWSRFLGACGPPPRSPPPPHCIVSQKRASGQVTSRWGGNGEGR</sequence>
<keyword evidence="8" id="KW-1185">Reference proteome</keyword>
<feature type="compositionally biased region" description="Polar residues" evidence="6">
    <location>
        <begin position="1040"/>
        <end position="1050"/>
    </location>
</feature>
<dbReference type="SUPFAM" id="SSF50978">
    <property type="entry name" value="WD40 repeat-like"/>
    <property type="match status" value="1"/>
</dbReference>
<keyword evidence="3" id="KW-0677">Repeat</keyword>
<proteinExistence type="predicted"/>
<dbReference type="InterPro" id="IPR001680">
    <property type="entry name" value="WD40_rpt"/>
</dbReference>
<dbReference type="PANTHER" id="PTHR13720">
    <property type="entry name" value="WD-40 REPEAT PROTEIN"/>
    <property type="match status" value="1"/>
</dbReference>
<dbReference type="PANTHER" id="PTHR13720:SF13">
    <property type="entry name" value="CILIA- AND FLAGELLA-ASSOCIATED PROTEIN 251"/>
    <property type="match status" value="1"/>
</dbReference>
<dbReference type="Ensembl" id="ENSVKKT00000024070.1">
    <property type="protein sequence ID" value="ENSVKKP00000023488.1"/>
    <property type="gene ID" value="ENSVKKG00000015541.1"/>
</dbReference>
<dbReference type="SUPFAM" id="SSF47473">
    <property type="entry name" value="EF-hand"/>
    <property type="match status" value="1"/>
</dbReference>
<evidence type="ECO:0000256" key="2">
    <source>
        <dbReference type="ARBA" id="ARBA00022574"/>
    </source>
</evidence>
<comment type="subcellular location">
    <subcellularLocation>
        <location evidence="1">Cell projection</location>
        <location evidence="1">Cilium</location>
    </subcellularLocation>
</comment>
<dbReference type="Gene3D" id="1.10.238.10">
    <property type="entry name" value="EF-hand"/>
    <property type="match status" value="1"/>
</dbReference>
<dbReference type="Gene3D" id="2.130.10.10">
    <property type="entry name" value="YVTN repeat-like/Quinoprotein amine dehydrogenase"/>
    <property type="match status" value="2"/>
</dbReference>
<dbReference type="OMA" id="YYAQIRA"/>
<accession>A0A8D2Q6N2</accession>
<organism evidence="7 8">
    <name type="scientific">Varanus komodoensis</name>
    <name type="common">Komodo dragon</name>
    <dbReference type="NCBI Taxonomy" id="61221"/>
    <lineage>
        <taxon>Eukaryota</taxon>
        <taxon>Metazoa</taxon>
        <taxon>Chordata</taxon>
        <taxon>Craniata</taxon>
        <taxon>Vertebrata</taxon>
        <taxon>Euteleostomi</taxon>
        <taxon>Lepidosauria</taxon>
        <taxon>Squamata</taxon>
        <taxon>Bifurcata</taxon>
        <taxon>Unidentata</taxon>
        <taxon>Episquamata</taxon>
        <taxon>Toxicofera</taxon>
        <taxon>Anguimorpha</taxon>
        <taxon>Paleoanguimorpha</taxon>
        <taxon>Varanoidea</taxon>
        <taxon>Varanidae</taxon>
        <taxon>Varanus</taxon>
    </lineage>
</organism>
<reference evidence="7" key="2">
    <citation type="submission" date="2025-09" db="UniProtKB">
        <authorList>
            <consortium name="Ensembl"/>
        </authorList>
    </citation>
    <scope>IDENTIFICATION</scope>
</reference>
<name>A0A8D2Q6N2_VARKO</name>
<dbReference type="GO" id="GO:0036126">
    <property type="term" value="C:sperm flagellum"/>
    <property type="evidence" value="ECO:0007669"/>
    <property type="project" value="TreeGrafter"/>
</dbReference>
<evidence type="ECO:0000256" key="3">
    <source>
        <dbReference type="ARBA" id="ARBA00022737"/>
    </source>
</evidence>
<dbReference type="InterPro" id="IPR050630">
    <property type="entry name" value="WD_repeat_EMAP"/>
</dbReference>
<dbReference type="Pfam" id="PF00400">
    <property type="entry name" value="WD40"/>
    <property type="match status" value="3"/>
</dbReference>